<dbReference type="PANTHER" id="PTHR45586">
    <property type="entry name" value="TPR REPEAT-CONTAINING PROTEIN PA4667"/>
    <property type="match status" value="1"/>
</dbReference>
<comment type="caution">
    <text evidence="5">The sequence shown here is derived from an EMBL/GenBank/DDBJ whole genome shotgun (WGS) entry which is preliminary data.</text>
</comment>
<organism evidence="5 6">
    <name type="scientific">Bacillus aerolatus</name>
    <dbReference type="NCBI Taxonomy" id="2653354"/>
    <lineage>
        <taxon>Bacteria</taxon>
        <taxon>Bacillati</taxon>
        <taxon>Bacillota</taxon>
        <taxon>Bacilli</taxon>
        <taxon>Bacillales</taxon>
        <taxon>Bacillaceae</taxon>
        <taxon>Bacillus</taxon>
    </lineage>
</organism>
<dbReference type="EMBL" id="WEIO01000007">
    <property type="protein sequence ID" value="KAB7705848.1"/>
    <property type="molecule type" value="Genomic_DNA"/>
</dbReference>
<gene>
    <name evidence="5" type="ORF">F9802_12290</name>
</gene>
<dbReference type="Pfam" id="PF13432">
    <property type="entry name" value="TPR_16"/>
    <property type="match status" value="2"/>
</dbReference>
<feature type="repeat" description="TPR" evidence="3">
    <location>
        <begin position="559"/>
        <end position="592"/>
    </location>
</feature>
<evidence type="ECO:0000259" key="4">
    <source>
        <dbReference type="Pfam" id="PF13529"/>
    </source>
</evidence>
<dbReference type="SUPFAM" id="SSF48452">
    <property type="entry name" value="TPR-like"/>
    <property type="match status" value="5"/>
</dbReference>
<dbReference type="InterPro" id="IPR051012">
    <property type="entry name" value="CellSynth/LPSAsmb/PSIAsmb"/>
</dbReference>
<keyword evidence="6" id="KW-1185">Reference proteome</keyword>
<evidence type="ECO:0000256" key="3">
    <source>
        <dbReference type="PROSITE-ProRule" id="PRU00339"/>
    </source>
</evidence>
<dbReference type="Gene3D" id="3.90.70.10">
    <property type="entry name" value="Cysteine proteinases"/>
    <property type="match status" value="1"/>
</dbReference>
<feature type="domain" description="Peptidase C39-like" evidence="4">
    <location>
        <begin position="306"/>
        <end position="414"/>
    </location>
</feature>
<protein>
    <submittedName>
        <fullName evidence="5">Tetratricopeptide repeat protein</fullName>
    </submittedName>
</protein>
<dbReference type="InterPro" id="IPR039564">
    <property type="entry name" value="Peptidase_C39-like"/>
</dbReference>
<evidence type="ECO:0000256" key="2">
    <source>
        <dbReference type="ARBA" id="ARBA00022803"/>
    </source>
</evidence>
<dbReference type="SMART" id="SM00028">
    <property type="entry name" value="TPR"/>
    <property type="match status" value="10"/>
</dbReference>
<evidence type="ECO:0000313" key="6">
    <source>
        <dbReference type="Proteomes" id="UP000429595"/>
    </source>
</evidence>
<feature type="repeat" description="TPR" evidence="3">
    <location>
        <begin position="731"/>
        <end position="764"/>
    </location>
</feature>
<dbReference type="InterPro" id="IPR019734">
    <property type="entry name" value="TPR_rpt"/>
</dbReference>
<dbReference type="Pfam" id="PF14559">
    <property type="entry name" value="TPR_19"/>
    <property type="match status" value="1"/>
</dbReference>
<dbReference type="Gene3D" id="1.25.40.10">
    <property type="entry name" value="Tetratricopeptide repeat domain"/>
    <property type="match status" value="5"/>
</dbReference>
<dbReference type="InterPro" id="IPR011990">
    <property type="entry name" value="TPR-like_helical_dom_sf"/>
</dbReference>
<dbReference type="Pfam" id="PF13529">
    <property type="entry name" value="Peptidase_C39_2"/>
    <property type="match status" value="1"/>
</dbReference>
<dbReference type="RefSeq" id="WP_152152339.1">
    <property type="nucleotide sequence ID" value="NZ_WEIO01000007.1"/>
</dbReference>
<sequence>MNAVKTPSQIETVSQLINTIHNLWMLKSIKALRTWLAQIDTEDEYYRLIRLADAGAMYGYSNFLAVMANKRFQSVRTFSWYCFNLLEQGKSLDAETKMKQRLFNEDIDALTTEERRAAYLLLVKALCQLHRYKEAAEYIRLIKEEGSFLAPDQIADFYIETNDWARAEQEVMKGLDLPFNQRGDVSWLVYADLLSRQGKHEEALQVLKKGADIFPDQPVFQLEQLRRFRHTGNFLAILEHVERLDKENPFHVNVEYFIYLKAEALYYLEKWKELQGWISRHEALLKNTEFSKRTIQPDGAYQILPIQPIRQKLNYCVPATLSMVLQTAGRTVSQDEIARHVFDVTGSKLTTAIDYMASIGFSSTFFKGTIELYKHFIDAGCPIMLDMLIENNSHVQLVIGYDDRLGVLLVQDPNELETLMISYEEVTNAYRLKDQLSIVFIRDRQKDLLECLNEQDHQFFQQIFFFLEKMEQDAEVVIDEFLAYLAENDREIFASIIGLTMIQHAKAKPLLNKWIEHVKERFGKEDEEVQLLIAHAYYMHDQTGEEFQRVMNHVKQKNAYAHFLLGVVDYQNDQTERAIFHLKRSLEKDPFQPSAYAYLARCYADFSQFQLARQWALVALEQAETDEFTRSTYAVILLEAGAVREALAEFEKLSEDYPNDHYYVYEIGRCYMETGDKRAMKWLKRAIDMNPAVPYPYLHIAEIRMNEEKWERAEAYLRIGAEDSVPEEETGILWLYIGHTRMGREMYDHAEEAYQRAVQLDDDGELLAVVYEAQSIIKQGDWQRAQQVIQRSVNLSENPDMYVRAGAMMIEEAKGDREREVGLDFMEAGMMEGGELAEHVSMYVDYVEDTPFIHRALSFLQKLRVQYPLSDLYCYEAIFHEHLGNVSLTETLLLEAAALDSRSTFPHYRLGKLYRILEEYKAAEQYLLECLVLNPDFTAAHDELAHLYEEMGNIDKAKKHRFHVFETMPQTCDVGQLAGWMSSSDERQKLKNHLDSLRGTIDEEWRLLALSEVIETEEAIRLLEKEESVELKAKLAALYTRNGQAKEALTLMEALIQEEPDNEVLYEPWIEALYSSKKLLKIEKIIKKMELSPESAAVVYRNSGAALIPYVEAEAEDEQRGIWRKISGGLKTVGLIGAVVALYEKAIELDPDNPEAYDRLALFYVERDVADDALKVLKRYLARHEDDSLRFKAAASAMSYGTETGKEKYIKEAQEYLLLLKERRPSDGGVRELLADTFLFLGHPAAAMEEYEILIEKAPYKTEGYVGRILVHLELEQVQEAKQYLEQTPEQMRKRVFEQLKEMAEEHSVVEEWLDE</sequence>
<dbReference type="Pfam" id="PF13181">
    <property type="entry name" value="TPR_8"/>
    <property type="match status" value="1"/>
</dbReference>
<proteinExistence type="predicted"/>
<name>A0A6I1FTQ4_9BACI</name>
<evidence type="ECO:0000313" key="5">
    <source>
        <dbReference type="EMBL" id="KAB7705848.1"/>
    </source>
</evidence>
<dbReference type="Proteomes" id="UP000429595">
    <property type="component" value="Unassembled WGS sequence"/>
</dbReference>
<keyword evidence="1" id="KW-0677">Repeat</keyword>
<reference evidence="5 6" key="1">
    <citation type="submission" date="2019-10" db="EMBL/GenBank/DDBJ databases">
        <title>Bacillus aerolatum sp. nov., isolated from bioaerosol of sport playgrounds.</title>
        <authorList>
            <person name="Chen P."/>
            <person name="Zhang G."/>
        </authorList>
    </citation>
    <scope>NUCLEOTIDE SEQUENCE [LARGE SCALE GENOMIC DNA]</scope>
    <source>
        <strain evidence="5 6">CX253</strain>
    </source>
</reference>
<feature type="repeat" description="TPR" evidence="3">
    <location>
        <begin position="1029"/>
        <end position="1062"/>
    </location>
</feature>
<accession>A0A6I1FTQ4</accession>
<dbReference type="PROSITE" id="PS50005">
    <property type="entry name" value="TPR"/>
    <property type="match status" value="4"/>
</dbReference>
<keyword evidence="2 3" id="KW-0802">TPR repeat</keyword>
<evidence type="ECO:0000256" key="1">
    <source>
        <dbReference type="ARBA" id="ARBA00022737"/>
    </source>
</evidence>
<dbReference type="PANTHER" id="PTHR45586:SF1">
    <property type="entry name" value="LIPOPOLYSACCHARIDE ASSEMBLY PROTEIN B"/>
    <property type="match status" value="1"/>
</dbReference>
<feature type="repeat" description="TPR" evidence="3">
    <location>
        <begin position="904"/>
        <end position="937"/>
    </location>
</feature>